<dbReference type="AlphaFoldDB" id="A0A9W4GNU3"/>
<proteinExistence type="predicted"/>
<reference evidence="2" key="1">
    <citation type="submission" date="2021-05" db="EMBL/GenBank/DDBJ databases">
        <authorList>
            <person name="Arsene-Ploetze F."/>
        </authorList>
    </citation>
    <scope>NUCLEOTIDE SEQUENCE</scope>
    <source>
        <strain evidence="2">DSM 42138</strain>
    </source>
</reference>
<protein>
    <submittedName>
        <fullName evidence="2">Uncharacterized protein</fullName>
    </submittedName>
</protein>
<evidence type="ECO:0000313" key="3">
    <source>
        <dbReference type="Proteomes" id="UP001152519"/>
    </source>
</evidence>
<dbReference type="Proteomes" id="UP001152519">
    <property type="component" value="Unassembled WGS sequence"/>
</dbReference>
<gene>
    <name evidence="2" type="ORF">SCOCK_130007</name>
</gene>
<comment type="caution">
    <text evidence="2">The sequence shown here is derived from an EMBL/GenBank/DDBJ whole genome shotgun (WGS) entry which is preliminary data.</text>
</comment>
<sequence length="106" mass="11419">MAYDLGAQRPQPGGERGVCGRGGVVTPDQLGAVVHRRCLFRDPGQYRGRLAHLPARRSVSVLAAPGADRHDGRRHHTPPAQPSGRLRDHGGSVRVPVWRGALPRLG</sequence>
<organism evidence="2 3">
    <name type="scientific">Actinacidiphila cocklensis</name>
    <dbReference type="NCBI Taxonomy" id="887465"/>
    <lineage>
        <taxon>Bacteria</taxon>
        <taxon>Bacillati</taxon>
        <taxon>Actinomycetota</taxon>
        <taxon>Actinomycetes</taxon>
        <taxon>Kitasatosporales</taxon>
        <taxon>Streptomycetaceae</taxon>
        <taxon>Actinacidiphila</taxon>
    </lineage>
</organism>
<accession>A0A9W4GNU3</accession>
<feature type="region of interest" description="Disordered" evidence="1">
    <location>
        <begin position="64"/>
        <end position="95"/>
    </location>
</feature>
<feature type="region of interest" description="Disordered" evidence="1">
    <location>
        <begin position="1"/>
        <end position="22"/>
    </location>
</feature>
<dbReference type="EMBL" id="CAJSLV010000035">
    <property type="protein sequence ID" value="CAG6391602.1"/>
    <property type="molecule type" value="Genomic_DNA"/>
</dbReference>
<keyword evidence="3" id="KW-1185">Reference proteome</keyword>
<name>A0A9W4GNU3_9ACTN</name>
<evidence type="ECO:0000256" key="1">
    <source>
        <dbReference type="SAM" id="MobiDB-lite"/>
    </source>
</evidence>
<evidence type="ECO:0000313" key="2">
    <source>
        <dbReference type="EMBL" id="CAG6391602.1"/>
    </source>
</evidence>